<dbReference type="OrthoDB" id="3958347at2"/>
<sequence>MRPSDGTGRVVPAVVREATARALGREPHEIAGDLPFTVQGLDPLRAIRLVRDLGEALSLDLPTTVSYDFPTPDRLTAHLLTRYAVERWPLSRGQSVMYRDQRRCPESAAYNLPLLFEIHGALDEAALERAVIAQAEIHPVLGALFEERGGVPRMTLTPGRAPSFDRLRLTAASRPGQLAELRALVDVPFDLTTGPLVRAHLLALPGRRRLLLITAHHILLDGTSTAILIRTLKEAYRGERGRAGATYGDFVDWEEAMLAGARGARHRDHWLRRLAGPRPALALPYDRPYDALRLPRVAVLTSRVSPALTGALGALARAHRVSVATVFFAAYVRLLRRLTGQDDLVLGMTTAARYEKRFQDVVGQIANCLPLRCADTGGLPQLLRSVQREMVAAIEHGACPLPEIARSLGAGGKPLVLTNFLFQNFEGADVLGDGARAESGALDLRPFDDLPYAGEYPLALEFYRDGEGYKAFLKYDTHVFDESTARKMLGEWNAVLGEFAEFATDSSGEIDGRSA</sequence>
<keyword evidence="2" id="KW-0596">Phosphopantetheine</keyword>
<name>A0A0L0JKY5_9ACTN</name>
<gene>
    <name evidence="5" type="ORF">IQ63_37595</name>
</gene>
<dbReference type="GO" id="GO:0008610">
    <property type="term" value="P:lipid biosynthetic process"/>
    <property type="evidence" value="ECO:0007669"/>
    <property type="project" value="UniProtKB-ARBA"/>
</dbReference>
<dbReference type="GO" id="GO:0005829">
    <property type="term" value="C:cytosol"/>
    <property type="evidence" value="ECO:0007669"/>
    <property type="project" value="TreeGrafter"/>
</dbReference>
<dbReference type="Proteomes" id="UP000037151">
    <property type="component" value="Unassembled WGS sequence"/>
</dbReference>
<dbReference type="SUPFAM" id="SSF47336">
    <property type="entry name" value="ACP-like"/>
    <property type="match status" value="1"/>
</dbReference>
<dbReference type="RefSeq" id="WP_050374612.1">
    <property type="nucleotide sequence ID" value="NZ_KQ257834.1"/>
</dbReference>
<dbReference type="SUPFAM" id="SSF52777">
    <property type="entry name" value="CoA-dependent acyltransferases"/>
    <property type="match status" value="2"/>
</dbReference>
<dbReference type="Pfam" id="PF00550">
    <property type="entry name" value="PP-binding"/>
    <property type="match status" value="1"/>
</dbReference>
<comment type="caution">
    <text evidence="5">The sequence shown here is derived from an EMBL/GenBank/DDBJ whole genome shotgun (WGS) entry which is preliminary data.</text>
</comment>
<dbReference type="GO" id="GO:0043041">
    <property type="term" value="P:amino acid activation for nonribosomal peptide biosynthetic process"/>
    <property type="evidence" value="ECO:0007669"/>
    <property type="project" value="TreeGrafter"/>
</dbReference>
<dbReference type="SMART" id="SM01294">
    <property type="entry name" value="PKS_PP_betabranch"/>
    <property type="match status" value="1"/>
</dbReference>
<keyword evidence="3" id="KW-0597">Phosphoprotein</keyword>
<dbReference type="EMBL" id="JPPY01000213">
    <property type="protein sequence ID" value="KND26278.1"/>
    <property type="molecule type" value="Genomic_DNA"/>
</dbReference>
<dbReference type="GO" id="GO:0009239">
    <property type="term" value="P:enterobactin biosynthetic process"/>
    <property type="evidence" value="ECO:0007669"/>
    <property type="project" value="TreeGrafter"/>
</dbReference>
<protein>
    <recommendedName>
        <fullName evidence="4">Carrier domain-containing protein</fullName>
    </recommendedName>
</protein>
<dbReference type="GO" id="GO:0047527">
    <property type="term" value="F:2,3-dihydroxybenzoate-serine ligase activity"/>
    <property type="evidence" value="ECO:0007669"/>
    <property type="project" value="TreeGrafter"/>
</dbReference>
<dbReference type="InterPro" id="IPR001242">
    <property type="entry name" value="Condensation_dom"/>
</dbReference>
<dbReference type="AlphaFoldDB" id="A0A0L0JKY5"/>
<proteinExistence type="predicted"/>
<dbReference type="PATRIC" id="fig|42234.21.peg.7739"/>
<reference evidence="6" key="1">
    <citation type="submission" date="2014-07" db="EMBL/GenBank/DDBJ databases">
        <title>Genome sequencing of plant-pathogenic Streptomyces species.</title>
        <authorList>
            <person name="Harrison J."/>
            <person name="Sapp M."/>
            <person name="Thwaites R."/>
            <person name="Studholme D.J."/>
        </authorList>
    </citation>
    <scope>NUCLEOTIDE SEQUENCE [LARGE SCALE GENOMIC DNA]</scope>
    <source>
        <strain evidence="6">NCPPB 4445</strain>
    </source>
</reference>
<dbReference type="InterPro" id="IPR020806">
    <property type="entry name" value="PKS_PP-bd"/>
</dbReference>
<evidence type="ECO:0000313" key="5">
    <source>
        <dbReference type="EMBL" id="KND26278.1"/>
    </source>
</evidence>
<organism evidence="5 6">
    <name type="scientific">Streptomyces acidiscabies</name>
    <dbReference type="NCBI Taxonomy" id="42234"/>
    <lineage>
        <taxon>Bacteria</taxon>
        <taxon>Bacillati</taxon>
        <taxon>Actinomycetota</taxon>
        <taxon>Actinomycetes</taxon>
        <taxon>Kitasatosporales</taxon>
        <taxon>Streptomycetaceae</taxon>
        <taxon>Streptomyces</taxon>
    </lineage>
</organism>
<dbReference type="InterPro" id="IPR009081">
    <property type="entry name" value="PP-bd_ACP"/>
</dbReference>
<dbReference type="PANTHER" id="PTHR45527">
    <property type="entry name" value="NONRIBOSOMAL PEPTIDE SYNTHETASE"/>
    <property type="match status" value="1"/>
</dbReference>
<dbReference type="Gene3D" id="1.10.1200.10">
    <property type="entry name" value="ACP-like"/>
    <property type="match status" value="1"/>
</dbReference>
<dbReference type="Gene3D" id="3.30.559.10">
    <property type="entry name" value="Chloramphenicol acetyltransferase-like domain"/>
    <property type="match status" value="1"/>
</dbReference>
<evidence type="ECO:0000259" key="4">
    <source>
        <dbReference type="PROSITE" id="PS50075"/>
    </source>
</evidence>
<dbReference type="GO" id="GO:0009366">
    <property type="term" value="C:enterobactin synthetase complex"/>
    <property type="evidence" value="ECO:0007669"/>
    <property type="project" value="TreeGrafter"/>
</dbReference>
<evidence type="ECO:0000256" key="2">
    <source>
        <dbReference type="ARBA" id="ARBA00022450"/>
    </source>
</evidence>
<dbReference type="Gene3D" id="3.30.559.30">
    <property type="entry name" value="Nonribosomal peptide synthetase, condensation domain"/>
    <property type="match status" value="1"/>
</dbReference>
<dbReference type="PANTHER" id="PTHR45527:SF1">
    <property type="entry name" value="FATTY ACID SYNTHASE"/>
    <property type="match status" value="1"/>
</dbReference>
<evidence type="ECO:0000256" key="1">
    <source>
        <dbReference type="ARBA" id="ARBA00001957"/>
    </source>
</evidence>
<accession>A0A0L0JKY5</accession>
<evidence type="ECO:0000313" key="6">
    <source>
        <dbReference type="Proteomes" id="UP000037151"/>
    </source>
</evidence>
<dbReference type="InterPro" id="IPR036736">
    <property type="entry name" value="ACP-like_sf"/>
</dbReference>
<dbReference type="InterPro" id="IPR023213">
    <property type="entry name" value="CAT-like_dom_sf"/>
</dbReference>
<dbReference type="Pfam" id="PF00668">
    <property type="entry name" value="Condensation"/>
    <property type="match status" value="1"/>
</dbReference>
<comment type="cofactor">
    <cofactor evidence="1">
        <name>pantetheine 4'-phosphate</name>
        <dbReference type="ChEBI" id="CHEBI:47942"/>
    </cofactor>
</comment>
<dbReference type="SMART" id="SM00823">
    <property type="entry name" value="PKS_PP"/>
    <property type="match status" value="1"/>
</dbReference>
<dbReference type="PROSITE" id="PS50075">
    <property type="entry name" value="CARRIER"/>
    <property type="match status" value="1"/>
</dbReference>
<feature type="domain" description="Carrier" evidence="4">
    <location>
        <begin position="9"/>
        <end position="83"/>
    </location>
</feature>
<dbReference type="GO" id="GO:0031177">
    <property type="term" value="F:phosphopantetheine binding"/>
    <property type="evidence" value="ECO:0007669"/>
    <property type="project" value="InterPro"/>
</dbReference>
<evidence type="ECO:0000256" key="3">
    <source>
        <dbReference type="ARBA" id="ARBA00022553"/>
    </source>
</evidence>